<dbReference type="STRING" id="159087.Daro_0136"/>
<dbReference type="AlphaFoldDB" id="Q47JT6"/>
<organism evidence="2">
    <name type="scientific">Dechloromonas aromatica (strain RCB)</name>
    <dbReference type="NCBI Taxonomy" id="159087"/>
    <lineage>
        <taxon>Bacteria</taxon>
        <taxon>Pseudomonadati</taxon>
        <taxon>Pseudomonadota</taxon>
        <taxon>Betaproteobacteria</taxon>
        <taxon>Rhodocyclales</taxon>
        <taxon>Azonexaceae</taxon>
        <taxon>Dechloromonas</taxon>
    </lineage>
</organism>
<dbReference type="eggNOG" id="ENOG50333TU">
    <property type="taxonomic scope" value="Bacteria"/>
</dbReference>
<name>Q47JT6_DECAR</name>
<dbReference type="KEGG" id="dar:Daro_0136"/>
<sequence>MKIVAPLLALILATFANTGSAADAGTEAVEALGRLNGVALACQQPALVARARNAVITTAPKTRGYGEAFETATNASYLEQGKGSACPDAATLASNMAAAEQRLKSAFAGSQ</sequence>
<accession>Q47JT6</accession>
<dbReference type="OrthoDB" id="5769048at2"/>
<evidence type="ECO:0000256" key="1">
    <source>
        <dbReference type="SAM" id="SignalP"/>
    </source>
</evidence>
<keyword evidence="1" id="KW-0732">Signal</keyword>
<feature type="signal peptide" evidence="1">
    <location>
        <begin position="1"/>
        <end position="21"/>
    </location>
</feature>
<feature type="chain" id="PRO_5004233299" evidence="1">
    <location>
        <begin position="22"/>
        <end position="111"/>
    </location>
</feature>
<reference evidence="2" key="1">
    <citation type="submission" date="2005-08" db="EMBL/GenBank/DDBJ databases">
        <title>Complete sequence of Dechloromonas aromatica RCB.</title>
        <authorList>
            <person name="Salinero K.K."/>
            <person name="Copeland A."/>
            <person name="Lucas S."/>
            <person name="Lapidus A."/>
            <person name="Barry K."/>
            <person name="Detter J.C."/>
            <person name="Glavina T."/>
            <person name="Hammon N."/>
            <person name="Israni S."/>
            <person name="Pitluck S."/>
            <person name="Di Bartolo G."/>
            <person name="Trong S."/>
            <person name="Schmutz J."/>
            <person name="Larimer F."/>
            <person name="Land M."/>
            <person name="Ivanova N."/>
            <person name="Richardson P."/>
        </authorList>
    </citation>
    <scope>NUCLEOTIDE SEQUENCE</scope>
    <source>
        <strain evidence="2">RCB</strain>
    </source>
</reference>
<gene>
    <name evidence="2" type="ordered locus">Daro_0136</name>
</gene>
<dbReference type="EMBL" id="CP000089">
    <property type="protein sequence ID" value="AAZ44895.1"/>
    <property type="molecule type" value="Genomic_DNA"/>
</dbReference>
<protein>
    <submittedName>
        <fullName evidence="2">Uncharacterized protein</fullName>
    </submittedName>
</protein>
<dbReference type="HOGENOM" id="CLU_2068280_0_0_4"/>
<proteinExistence type="predicted"/>
<evidence type="ECO:0000313" key="2">
    <source>
        <dbReference type="EMBL" id="AAZ44895.1"/>
    </source>
</evidence>